<feature type="chain" id="PRO_5019403848" description="WG repeat-containing protein" evidence="1">
    <location>
        <begin position="25"/>
        <end position="322"/>
    </location>
</feature>
<feature type="signal peptide" evidence="1">
    <location>
        <begin position="1"/>
        <end position="24"/>
    </location>
</feature>
<dbReference type="AlphaFoldDB" id="A0A411DJA0"/>
<protein>
    <recommendedName>
        <fullName evidence="3">WG repeat-containing protein</fullName>
    </recommendedName>
</protein>
<sequence>MRILNVKSKYLSIFLIFMSCTIFSQDQNYIPYRKGKLWGLCDVNKFIAVQPQYSSISSYDESIGGFHAEQNGRFGIVDRNAVIIMPFISNTPISVERDKYLVFDGWDYYYYSIKTKMRLDKYIKQESYPVRDSGWENYSPLNRNNAKLTLSREDLDDDDLDMLESYDNDGYQWNYKADFLEIMDGNTYVGMYVPKLKKVFLNTQDIAYVGWQFYKGKPYILTTNVSGFLGLADENLREVYPIRYETINLIDDSHLVVLSEPDPNNRNNVIFKTILPNNKVLYGKFEPAMIVLKNGNPFQIYYMISNGQKNYAGEDGTLYFEG</sequence>
<dbReference type="PROSITE" id="PS51257">
    <property type="entry name" value="PROKAR_LIPOPROTEIN"/>
    <property type="match status" value="1"/>
</dbReference>
<evidence type="ECO:0008006" key="3">
    <source>
        <dbReference type="Google" id="ProtNLM"/>
    </source>
</evidence>
<name>A0A411DJA0_CHRID</name>
<reference evidence="2" key="1">
    <citation type="submission" date="2019-01" db="EMBL/GenBank/DDBJ databases">
        <title>Whole Genome Sequencing for Putative Detection of Antimicrobial Resistance and Potential Virulence Factors in Chryseobacterium indologenes isolated from Nile Tilapia in Tanzania.</title>
        <authorList>
            <person name="Mwega E."/>
            <person name="Mutoloki S."/>
            <person name="Mugimba K."/>
            <person name="Colquhoun D."/>
            <person name="Mdegela R."/>
            <person name="Evensen O."/>
            <person name="Wasteson Y."/>
        </authorList>
    </citation>
    <scope>NUCLEOTIDE SEQUENCE [LARGE SCALE GENOMIC DNA]</scope>
    <source>
        <strain evidence="2">StR 01</strain>
    </source>
</reference>
<proteinExistence type="predicted"/>
<accession>A0A411DJA0</accession>
<evidence type="ECO:0000256" key="1">
    <source>
        <dbReference type="SAM" id="SignalP"/>
    </source>
</evidence>
<gene>
    <name evidence="2" type="ORF">EU348_04295</name>
</gene>
<keyword evidence="1" id="KW-0732">Signal</keyword>
<evidence type="ECO:0000313" key="2">
    <source>
        <dbReference type="EMBL" id="QBA20439.1"/>
    </source>
</evidence>
<dbReference type="EMBL" id="CP035532">
    <property type="protein sequence ID" value="QBA20439.1"/>
    <property type="molecule type" value="Genomic_DNA"/>
</dbReference>
<organism evidence="2">
    <name type="scientific">Chryseobacterium indologenes</name>
    <name type="common">Flavobacterium indologenes</name>
    <dbReference type="NCBI Taxonomy" id="253"/>
    <lineage>
        <taxon>Bacteria</taxon>
        <taxon>Pseudomonadati</taxon>
        <taxon>Bacteroidota</taxon>
        <taxon>Flavobacteriia</taxon>
        <taxon>Flavobacteriales</taxon>
        <taxon>Weeksellaceae</taxon>
        <taxon>Chryseobacterium group</taxon>
        <taxon>Chryseobacterium</taxon>
    </lineage>
</organism>